<dbReference type="Pfam" id="PF07287">
    <property type="entry name" value="AtuA"/>
    <property type="match status" value="1"/>
</dbReference>
<dbReference type="PANTHER" id="PTHR47708:SF2">
    <property type="entry name" value="SI:CH73-132F6.5"/>
    <property type="match status" value="1"/>
</dbReference>
<comment type="caution">
    <text evidence="3">The sequence shown here is derived from an EMBL/GenBank/DDBJ whole genome shotgun (WGS) entry which is preliminary data.</text>
</comment>
<name>A0ABN9X246_9DINO</name>
<feature type="domain" description="Acyclic terpene utilisation N-terminal" evidence="1">
    <location>
        <begin position="6"/>
        <end position="445"/>
    </location>
</feature>
<accession>A0ABN9X246</accession>
<protein>
    <submittedName>
        <fullName evidence="3">Uncharacterized protein</fullName>
    </submittedName>
</protein>
<organism evidence="3 4">
    <name type="scientific">Prorocentrum cordatum</name>
    <dbReference type="NCBI Taxonomy" id="2364126"/>
    <lineage>
        <taxon>Eukaryota</taxon>
        <taxon>Sar</taxon>
        <taxon>Alveolata</taxon>
        <taxon>Dinophyceae</taxon>
        <taxon>Prorocentrales</taxon>
        <taxon>Prorocentraceae</taxon>
        <taxon>Prorocentrum</taxon>
    </lineage>
</organism>
<evidence type="ECO:0000259" key="1">
    <source>
        <dbReference type="Pfam" id="PF07287"/>
    </source>
</evidence>
<sequence length="603" mass="65385">MSGPRVRIGGYSAMWGDIQLPQYQLIRSGDCDYLIGDYLAELTMAILARQKQKDPKMGYATAIVDMVRTHIKSLHEKKIRVVVNAGGMNPLGCRDALKAVCAKANIDLKIGAVFGDDVMDKVEGLRKGGCREMYTNEAFPDTPFTSANAYFGAVPIAAALKEGADIVVTGRVVDSALVLGILMHEFGWRTDEYDKLCMGTAAGHLIECSAQCTGGLFTDYQDEKWDNMGYPIVEAYPDGTFTLTKPPNTDGLVSFGSVAEQLCYEIQDPGAYHVPDVACDFTSIKIEEVGENVVRVSGGRGLPPTNCFKVCATLPDNFVAMHVWLIVGHNAADKARRTFEALLRRTRFMLQMAKMDDFEETCFEALGANHFNPNRGEAEATEVVAKVGLKHKDKRALGLFARESVCSAVSMAQGTTSFGGTNVTGKVSEVLRVFSWLQPKESCRCWVEVEGLRLQVPVPTEGGFPGSGSASAAASAVPAAAPTGPTRRAPLRLLCWARSGDKGDKANVALIARKPEYLPLLRHHVTAERVKDYFSARCKGAVERFDMPGIGAMNFLLHEALGGGGMASLHSDPLAKTFGQVLLLMEVDVPTSWDLEDAPRAKL</sequence>
<dbReference type="EMBL" id="CAUYUJ010019737">
    <property type="protein sequence ID" value="CAK0893344.1"/>
    <property type="molecule type" value="Genomic_DNA"/>
</dbReference>
<evidence type="ECO:0000259" key="2">
    <source>
        <dbReference type="Pfam" id="PF23544"/>
    </source>
</evidence>
<reference evidence="3" key="1">
    <citation type="submission" date="2023-10" db="EMBL/GenBank/DDBJ databases">
        <authorList>
            <person name="Chen Y."/>
            <person name="Shah S."/>
            <person name="Dougan E. K."/>
            <person name="Thang M."/>
            <person name="Chan C."/>
        </authorList>
    </citation>
    <scope>NUCLEOTIDE SEQUENCE [LARGE SCALE GENOMIC DNA]</scope>
</reference>
<dbReference type="InterPro" id="IPR010839">
    <property type="entry name" value="AtuA_N"/>
</dbReference>
<dbReference type="PANTHER" id="PTHR47708">
    <property type="match status" value="1"/>
</dbReference>
<dbReference type="InterPro" id="IPR056362">
    <property type="entry name" value="AtuA-like_ferredoxin_dom"/>
</dbReference>
<feature type="domain" description="AtuA-like ferredoxin-fold" evidence="2">
    <location>
        <begin position="490"/>
        <end position="587"/>
    </location>
</feature>
<gene>
    <name evidence="3" type="ORF">PCOR1329_LOCUS72705</name>
</gene>
<keyword evidence="4" id="KW-1185">Reference proteome</keyword>
<dbReference type="Proteomes" id="UP001189429">
    <property type="component" value="Unassembled WGS sequence"/>
</dbReference>
<evidence type="ECO:0000313" key="4">
    <source>
        <dbReference type="Proteomes" id="UP001189429"/>
    </source>
</evidence>
<evidence type="ECO:0000313" key="3">
    <source>
        <dbReference type="EMBL" id="CAK0893344.1"/>
    </source>
</evidence>
<proteinExistence type="predicted"/>
<dbReference type="Pfam" id="PF23544">
    <property type="entry name" value="AtuA_ferredoxin"/>
    <property type="match status" value="1"/>
</dbReference>